<name>A0A0L0VZB2_9BASI</name>
<keyword evidence="2" id="KW-1185">Reference proteome</keyword>
<reference evidence="2" key="1">
    <citation type="submission" date="2014-03" db="EMBL/GenBank/DDBJ databases">
        <title>The Genome Sequence of Puccinia striiformis f. sp. tritici PST-78.</title>
        <authorList>
            <consortium name="The Broad Institute Genome Sequencing Platform"/>
            <person name="Cuomo C."/>
            <person name="Hulbert S."/>
            <person name="Chen X."/>
            <person name="Walker B."/>
            <person name="Young S.K."/>
            <person name="Zeng Q."/>
            <person name="Gargeya S."/>
            <person name="Fitzgerald M."/>
            <person name="Haas B."/>
            <person name="Abouelleil A."/>
            <person name="Alvarado L."/>
            <person name="Arachchi H.M."/>
            <person name="Berlin A.M."/>
            <person name="Chapman S.B."/>
            <person name="Goldberg J."/>
            <person name="Griggs A."/>
            <person name="Gujja S."/>
            <person name="Hansen M."/>
            <person name="Howarth C."/>
            <person name="Imamovic A."/>
            <person name="Larimer J."/>
            <person name="McCowan C."/>
            <person name="Montmayeur A."/>
            <person name="Murphy C."/>
            <person name="Neiman D."/>
            <person name="Pearson M."/>
            <person name="Priest M."/>
            <person name="Roberts A."/>
            <person name="Saif S."/>
            <person name="Shea T."/>
            <person name="Sisk P."/>
            <person name="Sykes S."/>
            <person name="Wortman J."/>
            <person name="Nusbaum C."/>
            <person name="Birren B."/>
        </authorList>
    </citation>
    <scope>NUCLEOTIDE SEQUENCE [LARGE SCALE GENOMIC DNA]</scope>
    <source>
        <strain evidence="2">race PST-78</strain>
    </source>
</reference>
<dbReference type="AlphaFoldDB" id="A0A0L0VZB2"/>
<evidence type="ECO:0000313" key="2">
    <source>
        <dbReference type="Proteomes" id="UP000054564"/>
    </source>
</evidence>
<gene>
    <name evidence="1" type="ORF">PSTG_02447</name>
</gene>
<proteinExistence type="predicted"/>
<organism evidence="1 2">
    <name type="scientific">Puccinia striiformis f. sp. tritici PST-78</name>
    <dbReference type="NCBI Taxonomy" id="1165861"/>
    <lineage>
        <taxon>Eukaryota</taxon>
        <taxon>Fungi</taxon>
        <taxon>Dikarya</taxon>
        <taxon>Basidiomycota</taxon>
        <taxon>Pucciniomycotina</taxon>
        <taxon>Pucciniomycetes</taxon>
        <taxon>Pucciniales</taxon>
        <taxon>Pucciniaceae</taxon>
        <taxon>Puccinia</taxon>
    </lineage>
</organism>
<protein>
    <submittedName>
        <fullName evidence="1">Uncharacterized protein</fullName>
    </submittedName>
</protein>
<dbReference type="Proteomes" id="UP000054564">
    <property type="component" value="Unassembled WGS sequence"/>
</dbReference>
<evidence type="ECO:0000313" key="1">
    <source>
        <dbReference type="EMBL" id="KNF04537.1"/>
    </source>
</evidence>
<sequence length="206" mass="22982">MKVEVIRSLEPPPMTATALSPRLNLLEKVVCIRDLTSKQSSAGRSQFSHRRREVLRGMSYNTGGVTTTTYAFFTQRKGSLSPSILTTQFQSVIQLLDIPINMLRFFRLAALVLLMTSWEVAGDTYDPKTKTTYFGCHKNVDAVCSEPDRLTQTLTWAVRLHRGKRDYACRYGTHPHCCDQGVYQSIDYDPAIVLSGPVPSCTGGGQ</sequence>
<comment type="caution">
    <text evidence="1">The sequence shown here is derived from an EMBL/GenBank/DDBJ whole genome shotgun (WGS) entry which is preliminary data.</text>
</comment>
<accession>A0A0L0VZB2</accession>
<dbReference type="EMBL" id="AJIL01000012">
    <property type="protein sequence ID" value="KNF04537.1"/>
    <property type="molecule type" value="Genomic_DNA"/>
</dbReference>